<name>A0A645EL97_9ZZZZ</name>
<evidence type="ECO:0000256" key="3">
    <source>
        <dbReference type="ARBA" id="ARBA00022741"/>
    </source>
</evidence>
<comment type="caution">
    <text evidence="6">The sequence shown here is derived from an EMBL/GenBank/DDBJ whole genome shotgun (WGS) entry which is preliminary data.</text>
</comment>
<keyword evidence="5" id="KW-0238">DNA-binding</keyword>
<dbReference type="Gene3D" id="3.40.50.300">
    <property type="entry name" value="P-loop containing nucleotide triphosphate hydrolases"/>
    <property type="match status" value="1"/>
</dbReference>
<dbReference type="GO" id="GO:0000731">
    <property type="term" value="P:DNA synthesis involved in DNA repair"/>
    <property type="evidence" value="ECO:0007669"/>
    <property type="project" value="TreeGrafter"/>
</dbReference>
<dbReference type="GO" id="GO:0006260">
    <property type="term" value="P:DNA replication"/>
    <property type="evidence" value="ECO:0007669"/>
    <property type="project" value="UniProtKB-KW"/>
</dbReference>
<dbReference type="InterPro" id="IPR042174">
    <property type="entry name" value="RecF_2"/>
</dbReference>
<evidence type="ECO:0000256" key="4">
    <source>
        <dbReference type="ARBA" id="ARBA00022840"/>
    </source>
</evidence>
<evidence type="ECO:0000313" key="6">
    <source>
        <dbReference type="EMBL" id="MPN01899.1"/>
    </source>
</evidence>
<protein>
    <submittedName>
        <fullName evidence="6">DNA replication and repair protein RecF</fullName>
    </submittedName>
</protein>
<organism evidence="6">
    <name type="scientific">bioreactor metagenome</name>
    <dbReference type="NCBI Taxonomy" id="1076179"/>
    <lineage>
        <taxon>unclassified sequences</taxon>
        <taxon>metagenomes</taxon>
        <taxon>ecological metagenomes</taxon>
    </lineage>
</organism>
<reference evidence="6" key="1">
    <citation type="submission" date="2019-08" db="EMBL/GenBank/DDBJ databases">
        <authorList>
            <person name="Kucharzyk K."/>
            <person name="Murdoch R.W."/>
            <person name="Higgins S."/>
            <person name="Loffler F."/>
        </authorList>
    </citation>
    <scope>NUCLEOTIDE SEQUENCE</scope>
</reference>
<dbReference type="PANTHER" id="PTHR32182">
    <property type="entry name" value="DNA REPLICATION AND REPAIR PROTEIN RECF"/>
    <property type="match status" value="1"/>
</dbReference>
<dbReference type="Gene3D" id="1.20.1050.90">
    <property type="entry name" value="RecF/RecN/SMC, N-terminal domain"/>
    <property type="match status" value="1"/>
</dbReference>
<keyword evidence="1" id="KW-0963">Cytoplasm</keyword>
<dbReference type="PANTHER" id="PTHR32182:SF0">
    <property type="entry name" value="DNA REPLICATION AND REPAIR PROTEIN RECF"/>
    <property type="match status" value="1"/>
</dbReference>
<dbReference type="InterPro" id="IPR001238">
    <property type="entry name" value="DNA-binding_RecF"/>
</dbReference>
<sequence length="163" mass="18553">MLANLMHRKITDNKENLVVTYQTTGLEFNTAIDMADVYQKQLYSLRDIDIIRGSTGVGPHRDDLILTVNGINLRTFGSQGQQRTGVLALKLAELEFIKSETGEYPVLLLDDVMSELDANRREQLLTFIKDRVQTFITATDDRFFPDWKPGKYYTVTAGQITEC</sequence>
<keyword evidence="3" id="KW-0547">Nucleotide-binding</keyword>
<dbReference type="GO" id="GO:0005524">
    <property type="term" value="F:ATP binding"/>
    <property type="evidence" value="ECO:0007669"/>
    <property type="project" value="UniProtKB-KW"/>
</dbReference>
<evidence type="ECO:0000256" key="5">
    <source>
        <dbReference type="ARBA" id="ARBA00023125"/>
    </source>
</evidence>
<dbReference type="GO" id="GO:0003697">
    <property type="term" value="F:single-stranded DNA binding"/>
    <property type="evidence" value="ECO:0007669"/>
    <property type="project" value="InterPro"/>
</dbReference>
<dbReference type="SUPFAM" id="SSF52540">
    <property type="entry name" value="P-loop containing nucleoside triphosphate hydrolases"/>
    <property type="match status" value="1"/>
</dbReference>
<accession>A0A645EL97</accession>
<keyword evidence="2" id="KW-0235">DNA replication</keyword>
<gene>
    <name evidence="6" type="primary">recF_56</name>
    <name evidence="6" type="ORF">SDC9_149112</name>
</gene>
<evidence type="ECO:0000256" key="2">
    <source>
        <dbReference type="ARBA" id="ARBA00022705"/>
    </source>
</evidence>
<dbReference type="EMBL" id="VSSQ01047874">
    <property type="protein sequence ID" value="MPN01899.1"/>
    <property type="molecule type" value="Genomic_DNA"/>
</dbReference>
<evidence type="ECO:0000256" key="1">
    <source>
        <dbReference type="ARBA" id="ARBA00022490"/>
    </source>
</evidence>
<dbReference type="HAMAP" id="MF_00365">
    <property type="entry name" value="RecF"/>
    <property type="match status" value="1"/>
</dbReference>
<keyword evidence="4" id="KW-0067">ATP-binding</keyword>
<dbReference type="AlphaFoldDB" id="A0A645EL97"/>
<dbReference type="PROSITE" id="PS00618">
    <property type="entry name" value="RECF_2"/>
    <property type="match status" value="1"/>
</dbReference>
<dbReference type="GO" id="GO:0006302">
    <property type="term" value="P:double-strand break repair"/>
    <property type="evidence" value="ECO:0007669"/>
    <property type="project" value="TreeGrafter"/>
</dbReference>
<dbReference type="InterPro" id="IPR018078">
    <property type="entry name" value="DNA-binding_RecF_CS"/>
</dbReference>
<proteinExistence type="inferred from homology"/>
<dbReference type="InterPro" id="IPR027417">
    <property type="entry name" value="P-loop_NTPase"/>
</dbReference>